<feature type="region of interest" description="Disordered" evidence="1">
    <location>
        <begin position="90"/>
        <end position="114"/>
    </location>
</feature>
<proteinExistence type="predicted"/>
<protein>
    <submittedName>
        <fullName evidence="2">Uncharacterized protein</fullName>
    </submittedName>
</protein>
<sequence>MQPARSRWGPSSAVPVRYWGPLRSPSLSGFVVPCFLTCAHRVSGGSPFSFTCPLGGETGAQQSPHWSASLGAKAPPLLFLPVPLLLTPSHSSAKGASPNRSSSDQLRGSGHPPAASVTRVSLLHALPNSQSLGLHLLPQASASLLAWPDRGHQDTGVQDSRASWHLGAGGRTPDYARSPLPHLFIWATWDLPMSGLSYRQLPTAERLEHRCLACLSPRGLLSVLIGERPPSCARHGRFVFYRPPTTGLPRPRLLPLGRPQGSGPVRLISLGWNPRSQAATILPYCRCRFCFRPPAMGLIGSGGVASLAPPRPCTVHAVGGLVSPPLTPGKSVIEAR</sequence>
<evidence type="ECO:0000256" key="1">
    <source>
        <dbReference type="SAM" id="MobiDB-lite"/>
    </source>
</evidence>
<reference evidence="2" key="1">
    <citation type="journal article" date="2022" name="bioRxiv">
        <title>Sequencing and chromosome-scale assembly of the giantPleurodeles waltlgenome.</title>
        <authorList>
            <person name="Brown T."/>
            <person name="Elewa A."/>
            <person name="Iarovenko S."/>
            <person name="Subramanian E."/>
            <person name="Araus A.J."/>
            <person name="Petzold A."/>
            <person name="Susuki M."/>
            <person name="Suzuki K.-i.T."/>
            <person name="Hayashi T."/>
            <person name="Toyoda A."/>
            <person name="Oliveira C."/>
            <person name="Osipova E."/>
            <person name="Leigh N.D."/>
            <person name="Simon A."/>
            <person name="Yun M.H."/>
        </authorList>
    </citation>
    <scope>NUCLEOTIDE SEQUENCE</scope>
    <source>
        <strain evidence="2">20211129_DDA</strain>
        <tissue evidence="2">Liver</tissue>
    </source>
</reference>
<evidence type="ECO:0000313" key="2">
    <source>
        <dbReference type="EMBL" id="KAJ1172181.1"/>
    </source>
</evidence>
<gene>
    <name evidence="2" type="ORF">NDU88_004031</name>
</gene>
<dbReference type="EMBL" id="JANPWB010000007">
    <property type="protein sequence ID" value="KAJ1172181.1"/>
    <property type="molecule type" value="Genomic_DNA"/>
</dbReference>
<comment type="caution">
    <text evidence="2">The sequence shown here is derived from an EMBL/GenBank/DDBJ whole genome shotgun (WGS) entry which is preliminary data.</text>
</comment>
<keyword evidence="3" id="KW-1185">Reference proteome</keyword>
<name>A0AAV7T7Z6_PLEWA</name>
<feature type="compositionally biased region" description="Polar residues" evidence="1">
    <location>
        <begin position="90"/>
        <end position="106"/>
    </location>
</feature>
<evidence type="ECO:0000313" key="3">
    <source>
        <dbReference type="Proteomes" id="UP001066276"/>
    </source>
</evidence>
<organism evidence="2 3">
    <name type="scientific">Pleurodeles waltl</name>
    <name type="common">Iberian ribbed newt</name>
    <dbReference type="NCBI Taxonomy" id="8319"/>
    <lineage>
        <taxon>Eukaryota</taxon>
        <taxon>Metazoa</taxon>
        <taxon>Chordata</taxon>
        <taxon>Craniata</taxon>
        <taxon>Vertebrata</taxon>
        <taxon>Euteleostomi</taxon>
        <taxon>Amphibia</taxon>
        <taxon>Batrachia</taxon>
        <taxon>Caudata</taxon>
        <taxon>Salamandroidea</taxon>
        <taxon>Salamandridae</taxon>
        <taxon>Pleurodelinae</taxon>
        <taxon>Pleurodeles</taxon>
    </lineage>
</organism>
<accession>A0AAV7T7Z6</accession>
<dbReference type="AlphaFoldDB" id="A0AAV7T7Z6"/>
<dbReference type="Proteomes" id="UP001066276">
    <property type="component" value="Chromosome 4_1"/>
</dbReference>